<dbReference type="GO" id="GO:0005886">
    <property type="term" value="C:plasma membrane"/>
    <property type="evidence" value="ECO:0007669"/>
    <property type="project" value="TreeGrafter"/>
</dbReference>
<sequence length="125" mass="13461">MEESNHQHGHIIEISEPYPVEEPSEGGPKVCAGAACGFSDSGTSSKDAKEWSASIRKLLIDIVLRVIIMSVEVVGGIKANRLAILIDSSHLYLCSLCGQQGGKRLHVNHMSSSGLRSSGLLFPYR</sequence>
<dbReference type="PANTHER" id="PTHR11562:SF100">
    <property type="entry name" value="METAL TOLERANCE PROTEIN A2"/>
    <property type="match status" value="1"/>
</dbReference>
<accession>A0A7J7MVR1</accession>
<keyword evidence="1" id="KW-0862">Zinc</keyword>
<comment type="caution">
    <text evidence="3">The sequence shown here is derived from an EMBL/GenBank/DDBJ whole genome shotgun (WGS) entry which is preliminary data.</text>
</comment>
<keyword evidence="1" id="KW-0406">Ion transport</keyword>
<keyword evidence="1" id="KW-0864">Zinc transport</keyword>
<reference evidence="3 4" key="1">
    <citation type="journal article" date="2020" name="IScience">
        <title>Genome Sequencing of the Endangered Kingdonia uniflora (Circaeasteraceae, Ranunculales) Reveals Potential Mechanisms of Evolutionary Specialization.</title>
        <authorList>
            <person name="Sun Y."/>
            <person name="Deng T."/>
            <person name="Zhang A."/>
            <person name="Moore M.J."/>
            <person name="Landis J.B."/>
            <person name="Lin N."/>
            <person name="Zhang H."/>
            <person name="Zhang X."/>
            <person name="Huang J."/>
            <person name="Zhang X."/>
            <person name="Sun H."/>
            <person name="Wang H."/>
        </authorList>
    </citation>
    <scope>NUCLEOTIDE SEQUENCE [LARGE SCALE GENOMIC DNA]</scope>
    <source>
        <strain evidence="3">TB1705</strain>
        <tissue evidence="3">Leaf</tissue>
    </source>
</reference>
<keyword evidence="1" id="KW-0813">Transport</keyword>
<dbReference type="GO" id="GO:0005773">
    <property type="term" value="C:vacuole"/>
    <property type="evidence" value="ECO:0007669"/>
    <property type="project" value="TreeGrafter"/>
</dbReference>
<gene>
    <name evidence="3" type="ORF">GIB67_042092</name>
</gene>
<dbReference type="PANTHER" id="PTHR11562">
    <property type="entry name" value="CATION EFFLUX PROTEIN/ ZINC TRANSPORTER"/>
    <property type="match status" value="1"/>
</dbReference>
<proteinExistence type="predicted"/>
<organism evidence="3 4">
    <name type="scientific">Kingdonia uniflora</name>
    <dbReference type="NCBI Taxonomy" id="39325"/>
    <lineage>
        <taxon>Eukaryota</taxon>
        <taxon>Viridiplantae</taxon>
        <taxon>Streptophyta</taxon>
        <taxon>Embryophyta</taxon>
        <taxon>Tracheophyta</taxon>
        <taxon>Spermatophyta</taxon>
        <taxon>Magnoliopsida</taxon>
        <taxon>Ranunculales</taxon>
        <taxon>Circaeasteraceae</taxon>
        <taxon>Kingdonia</taxon>
    </lineage>
</organism>
<name>A0A7J7MVR1_9MAGN</name>
<evidence type="ECO:0000256" key="2">
    <source>
        <dbReference type="SAM" id="MobiDB-lite"/>
    </source>
</evidence>
<evidence type="ECO:0000313" key="4">
    <source>
        <dbReference type="Proteomes" id="UP000541444"/>
    </source>
</evidence>
<protein>
    <submittedName>
        <fullName evidence="3">Uncharacterized protein</fullName>
    </submittedName>
</protein>
<keyword evidence="4" id="KW-1185">Reference proteome</keyword>
<feature type="compositionally biased region" description="Basic and acidic residues" evidence="2">
    <location>
        <begin position="1"/>
        <end position="13"/>
    </location>
</feature>
<dbReference type="InterPro" id="IPR050681">
    <property type="entry name" value="CDF/SLC30A"/>
</dbReference>
<dbReference type="AlphaFoldDB" id="A0A7J7MVR1"/>
<evidence type="ECO:0000313" key="3">
    <source>
        <dbReference type="EMBL" id="KAF6159011.1"/>
    </source>
</evidence>
<dbReference type="EMBL" id="JACGCM010001210">
    <property type="protein sequence ID" value="KAF6159011.1"/>
    <property type="molecule type" value="Genomic_DNA"/>
</dbReference>
<dbReference type="GO" id="GO:0005385">
    <property type="term" value="F:zinc ion transmembrane transporter activity"/>
    <property type="evidence" value="ECO:0007669"/>
    <property type="project" value="TreeGrafter"/>
</dbReference>
<dbReference type="OrthoDB" id="9944568at2759"/>
<dbReference type="Proteomes" id="UP000541444">
    <property type="component" value="Unassembled WGS sequence"/>
</dbReference>
<evidence type="ECO:0000256" key="1">
    <source>
        <dbReference type="ARBA" id="ARBA00022906"/>
    </source>
</evidence>
<feature type="region of interest" description="Disordered" evidence="2">
    <location>
        <begin position="1"/>
        <end position="26"/>
    </location>
</feature>